<accession>A0ABN7VUI4</accession>
<dbReference type="EMBL" id="CAJVQB010022915">
    <property type="protein sequence ID" value="CAG8800654.1"/>
    <property type="molecule type" value="Genomic_DNA"/>
</dbReference>
<sequence>RQKQQLIKKKTEKLSSNYAENSKPVFSKKEREFVLKEKKIEISIKERKAALK</sequence>
<comment type="caution">
    <text evidence="1">The sequence shown here is derived from an EMBL/GenBank/DDBJ whole genome shotgun (WGS) entry which is preliminary data.</text>
</comment>
<proteinExistence type="predicted"/>
<evidence type="ECO:0000313" key="1">
    <source>
        <dbReference type="EMBL" id="CAG8800654.1"/>
    </source>
</evidence>
<organism evidence="1 2">
    <name type="scientific">Gigaspora margarita</name>
    <dbReference type="NCBI Taxonomy" id="4874"/>
    <lineage>
        <taxon>Eukaryota</taxon>
        <taxon>Fungi</taxon>
        <taxon>Fungi incertae sedis</taxon>
        <taxon>Mucoromycota</taxon>
        <taxon>Glomeromycotina</taxon>
        <taxon>Glomeromycetes</taxon>
        <taxon>Diversisporales</taxon>
        <taxon>Gigasporaceae</taxon>
        <taxon>Gigaspora</taxon>
    </lineage>
</organism>
<protein>
    <submittedName>
        <fullName evidence="1">42859_t:CDS:1</fullName>
    </submittedName>
</protein>
<keyword evidence="2" id="KW-1185">Reference proteome</keyword>
<dbReference type="Proteomes" id="UP000789901">
    <property type="component" value="Unassembled WGS sequence"/>
</dbReference>
<evidence type="ECO:0000313" key="2">
    <source>
        <dbReference type="Proteomes" id="UP000789901"/>
    </source>
</evidence>
<name>A0ABN7VUI4_GIGMA</name>
<feature type="non-terminal residue" evidence="1">
    <location>
        <position position="1"/>
    </location>
</feature>
<reference evidence="1 2" key="1">
    <citation type="submission" date="2021-06" db="EMBL/GenBank/DDBJ databases">
        <authorList>
            <person name="Kallberg Y."/>
            <person name="Tangrot J."/>
            <person name="Rosling A."/>
        </authorList>
    </citation>
    <scope>NUCLEOTIDE SEQUENCE [LARGE SCALE GENOMIC DNA]</scope>
    <source>
        <strain evidence="1 2">120-4 pot B 10/14</strain>
    </source>
</reference>
<gene>
    <name evidence="1" type="ORF">GMARGA_LOCUS23013</name>
</gene>